<keyword evidence="3" id="KW-1003">Cell membrane</keyword>
<evidence type="ECO:0000256" key="1">
    <source>
        <dbReference type="ARBA" id="ARBA00004251"/>
    </source>
</evidence>
<organism evidence="12">
    <name type="scientific">Hydra vulgaris</name>
    <name type="common">Hydra</name>
    <name type="synonym">Hydra attenuata</name>
    <dbReference type="NCBI Taxonomy" id="6087"/>
    <lineage>
        <taxon>Eukaryota</taxon>
        <taxon>Metazoa</taxon>
        <taxon>Cnidaria</taxon>
        <taxon>Hydrozoa</taxon>
        <taxon>Hydroidolina</taxon>
        <taxon>Anthoathecata</taxon>
        <taxon>Aplanulata</taxon>
        <taxon>Hydridae</taxon>
        <taxon>Hydra</taxon>
    </lineage>
</organism>
<evidence type="ECO:0000259" key="11">
    <source>
        <dbReference type="PROSITE" id="PS51914"/>
    </source>
</evidence>
<reference evidence="12" key="1">
    <citation type="journal article" date="2013" name="Genome Biol. Evol.">
        <title>Punctuated emergences of genetic and phenotypic innovations in eumetazoan, bilaterian, euteleostome, and hominidae ancestors.</title>
        <authorList>
            <person name="Wenger Y."/>
            <person name="Galliot B."/>
        </authorList>
    </citation>
    <scope>NUCLEOTIDE SEQUENCE</scope>
    <source>
        <tissue evidence="12">Whole animals</tissue>
    </source>
</reference>
<dbReference type="Gene3D" id="2.70.130.10">
    <property type="entry name" value="Mannose-6-phosphate receptor binding domain"/>
    <property type="match status" value="1"/>
</dbReference>
<dbReference type="SUPFAM" id="SSF50911">
    <property type="entry name" value="Mannose 6-phosphate receptor domain"/>
    <property type="match status" value="1"/>
</dbReference>
<evidence type="ECO:0000256" key="2">
    <source>
        <dbReference type="ARBA" id="ARBA00007627"/>
    </source>
</evidence>
<feature type="domain" description="MRH" evidence="11">
    <location>
        <begin position="637"/>
        <end position="830"/>
    </location>
</feature>
<evidence type="ECO:0000256" key="7">
    <source>
        <dbReference type="ARBA" id="ARBA00023136"/>
    </source>
</evidence>
<evidence type="ECO:0000256" key="8">
    <source>
        <dbReference type="ARBA" id="ARBA00023157"/>
    </source>
</evidence>
<dbReference type="GO" id="GO:0005886">
    <property type="term" value="C:plasma membrane"/>
    <property type="evidence" value="ECO:0007669"/>
    <property type="project" value="UniProtKB-SubCell"/>
</dbReference>
<keyword evidence="4 10" id="KW-0812">Transmembrane</keyword>
<keyword evidence="8" id="KW-1015">Disulfide bond</keyword>
<evidence type="ECO:0000256" key="9">
    <source>
        <dbReference type="ARBA" id="ARBA00023180"/>
    </source>
</evidence>
<evidence type="ECO:0000256" key="4">
    <source>
        <dbReference type="ARBA" id="ARBA00022692"/>
    </source>
</evidence>
<comment type="similarity">
    <text evidence="2">Belongs to the ELAPOR family.</text>
</comment>
<keyword evidence="5" id="KW-0732">Signal</keyword>
<dbReference type="OMA" id="CEYISED"/>
<dbReference type="EMBL" id="HAAD01005991">
    <property type="protein sequence ID" value="CDG72223.1"/>
    <property type="molecule type" value="mRNA"/>
</dbReference>
<dbReference type="Pfam" id="PF23091">
    <property type="entry name" value="TNFR_ELAPOR1_6th"/>
    <property type="match status" value="1"/>
</dbReference>
<evidence type="ECO:0000256" key="10">
    <source>
        <dbReference type="SAM" id="Phobius"/>
    </source>
</evidence>
<evidence type="ECO:0000256" key="6">
    <source>
        <dbReference type="ARBA" id="ARBA00022989"/>
    </source>
</evidence>
<dbReference type="InterPro" id="IPR044865">
    <property type="entry name" value="MRH_dom"/>
</dbReference>
<dbReference type="OrthoDB" id="439917at2759"/>
<dbReference type="PANTHER" id="PTHR22727:SF15">
    <property type="entry name" value="MRH DOMAIN-CONTAINING PROTEIN"/>
    <property type="match status" value="1"/>
</dbReference>
<accession>T2MIZ0</accession>
<dbReference type="InterPro" id="IPR009011">
    <property type="entry name" value="Man6P_isomerase_rcpt-bd_dom_sf"/>
</dbReference>
<evidence type="ECO:0000256" key="3">
    <source>
        <dbReference type="ARBA" id="ARBA00022475"/>
    </source>
</evidence>
<sequence length="994" mass="111060">MQFLTTYISSFLIFYTSFIRTENITLCTEKQIKYTYTTCDDKGNHWRVQVPLTNDCSLKTPLAPTLGLPCDFSCAPGQYLDILIQKCLNCPEGLFSAGDTKRYSTWPSLPEGFSTRGSEGDDQSTEAGNKCADAVWSARDDYLESNGSYCKSILIYEVILAKPGNITFTVRSGDESSFFHAYVKDSVCATSYQYMSDQDKYISLSRDWETYSLRLQKGLNTVFFTAANYGSMYTEDSTGEQYETDTEKTVMIKDILVAGFPFSNECEWCPPGTFSREGASFCESCEANTFSKGGAGVCEKCSEDEYSSPKSQECRKRKPCTENDFDEYWTQCENGKTNKVYKWLEPQICSSTISNAVSLPKPSEKVDCPPCNPGFYSNGTDCVVCPKNTYSNGREECKSCPPHTKGKPGLQFRFWNKLPLSGPIHLYCLSNPGYENGCRTPTGWSVYNSYISTGIGHSDDAELVMYIDVTAFTEDQSTFTMTFEQFCQNDDLCRTKFQEVDAGHTVHDIQTFEGTLPKRTFAHNRHSRYGVKYRIVFEKKYNPDIQSFKSLMSRLMIYSIDITNVENGGTETCAQCVDGSDCINCKPGHYIESEKCIPCPENTYLPPLSTTSKLSLEMCQKCPDGLVSEPGSSSCYSNCLYNVSSEQSAKVYNFSALAGFHLVKGASQFTSKGYQFYHMYNISLCGHTRQESVCVDNSTQTNSLESDFFVRGGVCRSTMVPDDGSSISAQVMSVGQSLLHIKPSLSEMDENVNKTKVLKSSKFGSLSFTFFSNRFTQICKNGTTSIVHLVCDPKEYGTNAIQIGSSNCNTETCDGCKFEFTWKTMHACPKCSESDYEAIASGCENGMKKTRFVWKEPRICVKSVEKPADVVIECSILEKSILDFKLAIVAFLFGAILLAILVVYLCCRNRSLSYKYNRLVDISMAKDGEFPESEKCALEVGEEDEEVTVSKGKGGSKFLKRIKGLRKKKDQQFSEFATINLDAANDDSADEDEI</sequence>
<evidence type="ECO:0000313" key="12">
    <source>
        <dbReference type="EMBL" id="CDG72223.1"/>
    </source>
</evidence>
<dbReference type="Gene3D" id="2.10.50.10">
    <property type="entry name" value="Tumor Necrosis Factor Receptor, subunit A, domain 2"/>
    <property type="match status" value="1"/>
</dbReference>
<dbReference type="InterPro" id="IPR056609">
    <property type="entry name" value="Elapor1-like_3rd"/>
</dbReference>
<dbReference type="Pfam" id="PF23087">
    <property type="entry name" value="MRH_ELAPOR1_9th"/>
    <property type="match status" value="1"/>
</dbReference>
<dbReference type="PANTHER" id="PTHR22727">
    <property type="entry name" value="PROTEIN CBG13728"/>
    <property type="match status" value="1"/>
</dbReference>
<dbReference type="InterPro" id="IPR039181">
    <property type="entry name" value="Elapor1/2"/>
</dbReference>
<dbReference type="SMART" id="SM01411">
    <property type="entry name" value="Ephrin_rec_like"/>
    <property type="match status" value="3"/>
</dbReference>
<dbReference type="KEGG" id="hmg:100209448"/>
<evidence type="ECO:0000256" key="5">
    <source>
        <dbReference type="ARBA" id="ARBA00022729"/>
    </source>
</evidence>
<feature type="transmembrane region" description="Helical" evidence="10">
    <location>
        <begin position="886"/>
        <end position="907"/>
    </location>
</feature>
<comment type="subcellular location">
    <subcellularLocation>
        <location evidence="1">Cell membrane</location>
        <topology evidence="1">Single-pass type I membrane protein</topology>
    </subcellularLocation>
</comment>
<keyword evidence="7 10" id="KW-0472">Membrane</keyword>
<proteinExistence type="evidence at transcript level"/>
<dbReference type="InterPro" id="IPR056610">
    <property type="entry name" value="Elapor1/2_TNFR-like"/>
</dbReference>
<dbReference type="InterPro" id="IPR056607">
    <property type="entry name" value="Elapor1/2_MRH"/>
</dbReference>
<dbReference type="Pfam" id="PF23089">
    <property type="entry name" value="ELAPOR1_C"/>
    <property type="match status" value="1"/>
</dbReference>
<keyword evidence="6 10" id="KW-1133">Transmembrane helix</keyword>
<gene>
    <name evidence="12" type="primary">KIAA1324L</name>
</gene>
<dbReference type="PROSITE" id="PS51914">
    <property type="entry name" value="MRH"/>
    <property type="match status" value="1"/>
</dbReference>
<name>T2MIZ0_HYDVU</name>
<protein>
    <submittedName>
        <fullName evidence="12">UPF0577 protein KIAA1324-like</fullName>
    </submittedName>
</protein>
<dbReference type="Pfam" id="PF23032">
    <property type="entry name" value="GBD_ELAPOR1-like_3rd"/>
    <property type="match status" value="1"/>
</dbReference>
<keyword evidence="9" id="KW-0325">Glycoprotein</keyword>
<dbReference type="InterPro" id="IPR056606">
    <property type="entry name" value="Elapor1/2_C"/>
</dbReference>
<dbReference type="AlphaFoldDB" id="T2MIZ0"/>